<dbReference type="Proteomes" id="UP001173223">
    <property type="component" value="Unassembled WGS sequence"/>
</dbReference>
<dbReference type="Gene3D" id="1.10.260.40">
    <property type="entry name" value="lambda repressor-like DNA-binding domains"/>
    <property type="match status" value="1"/>
</dbReference>
<comment type="caution">
    <text evidence="3">The sequence shown here is derived from an EMBL/GenBank/DDBJ whole genome shotgun (WGS) entry which is preliminary data.</text>
</comment>
<dbReference type="InterPro" id="IPR001387">
    <property type="entry name" value="Cro/C1-type_HTH"/>
</dbReference>
<dbReference type="RefSeq" id="WP_285049384.1">
    <property type="nucleotide sequence ID" value="NZ_JAMGTK010000028.1"/>
</dbReference>
<evidence type="ECO:0000259" key="2">
    <source>
        <dbReference type="PROSITE" id="PS50943"/>
    </source>
</evidence>
<dbReference type="GO" id="GO:0003677">
    <property type="term" value="F:DNA binding"/>
    <property type="evidence" value="ECO:0007669"/>
    <property type="project" value="UniProtKB-KW"/>
</dbReference>
<dbReference type="PANTHER" id="PTHR46558">
    <property type="entry name" value="TRACRIPTIONAL REGULATORY PROTEIN-RELATED-RELATED"/>
    <property type="match status" value="1"/>
</dbReference>
<evidence type="ECO:0000313" key="4">
    <source>
        <dbReference type="Proteomes" id="UP001173223"/>
    </source>
</evidence>
<evidence type="ECO:0000313" key="3">
    <source>
        <dbReference type="EMBL" id="MDK4512892.1"/>
    </source>
</evidence>
<protein>
    <submittedName>
        <fullName evidence="3">Helix-turn-helix domain-containing protein</fullName>
    </submittedName>
</protein>
<dbReference type="PANTHER" id="PTHR46558:SF11">
    <property type="entry name" value="HTH-TYPE TRANSCRIPTIONAL REGULATOR XRE"/>
    <property type="match status" value="1"/>
</dbReference>
<dbReference type="SUPFAM" id="SSF47413">
    <property type="entry name" value="lambda repressor-like DNA-binding domains"/>
    <property type="match status" value="1"/>
</dbReference>
<dbReference type="PROSITE" id="PS50943">
    <property type="entry name" value="HTH_CROC1"/>
    <property type="match status" value="1"/>
</dbReference>
<reference evidence="3" key="2">
    <citation type="submission" date="2022-04" db="EMBL/GenBank/DDBJ databases">
        <authorList>
            <person name="Livingstone P.G."/>
        </authorList>
    </citation>
    <scope>NUCLEOTIDE SEQUENCE</scope>
    <source>
        <strain evidence="3">BRON_8</strain>
    </source>
</reference>
<dbReference type="EMBL" id="JAMGTK010000028">
    <property type="protein sequence ID" value="MDK4512892.1"/>
    <property type="molecule type" value="Genomic_DNA"/>
</dbReference>
<dbReference type="InterPro" id="IPR010982">
    <property type="entry name" value="Lambda_DNA-bd_dom_sf"/>
</dbReference>
<keyword evidence="4" id="KW-1185">Reference proteome</keyword>
<gene>
    <name evidence="3" type="ORF">MWG07_11595</name>
</gene>
<dbReference type="CDD" id="cd00093">
    <property type="entry name" value="HTH_XRE"/>
    <property type="match status" value="1"/>
</dbReference>
<evidence type="ECO:0000256" key="1">
    <source>
        <dbReference type="ARBA" id="ARBA00023125"/>
    </source>
</evidence>
<feature type="domain" description="HTH cro/C1-type" evidence="2">
    <location>
        <begin position="6"/>
        <end position="59"/>
    </location>
</feature>
<sequence>MTIGEKLRKLRGNKTQTKLAKELGILPSAYSNYENDYRVPNDEVKKKIAAHYQKTVDEIFF</sequence>
<name>A0AAW6WDP7_9FUSO</name>
<reference evidence="3" key="1">
    <citation type="journal article" date="2022" name="Gene">
        <title>A genome-led study on the pathogenesis of Fusobacterium necrophorum infections.</title>
        <authorList>
            <person name="Thapa G."/>
            <person name="Jayal A."/>
            <person name="Sikazwe E."/>
            <person name="Perry T."/>
            <person name="Mohammed Al Balushi A."/>
            <person name="Livingstone P."/>
        </authorList>
    </citation>
    <scope>NUCLEOTIDE SEQUENCE</scope>
    <source>
        <strain evidence="3">BRON_8</strain>
    </source>
</reference>
<organism evidence="3 4">
    <name type="scientific">Fusobacterium necrophorum</name>
    <dbReference type="NCBI Taxonomy" id="859"/>
    <lineage>
        <taxon>Bacteria</taxon>
        <taxon>Fusobacteriati</taxon>
        <taxon>Fusobacteriota</taxon>
        <taxon>Fusobacteriia</taxon>
        <taxon>Fusobacteriales</taxon>
        <taxon>Fusobacteriaceae</taxon>
        <taxon>Fusobacterium</taxon>
    </lineage>
</organism>
<proteinExistence type="predicted"/>
<keyword evidence="1" id="KW-0238">DNA-binding</keyword>
<dbReference type="Pfam" id="PF01381">
    <property type="entry name" value="HTH_3"/>
    <property type="match status" value="1"/>
</dbReference>
<dbReference type="AlphaFoldDB" id="A0AAW6WDP7"/>
<accession>A0AAW6WDP7</accession>
<dbReference type="SMART" id="SM00530">
    <property type="entry name" value="HTH_XRE"/>
    <property type="match status" value="1"/>
</dbReference>